<sequence length="768" mass="85434">MSTPSSPAGGGSKPLQPVSHNEQRDAAIFSPHRRTDSSVHEKIHQFNTLAMQAKQQERKTFDAALKRAQIGREEAEAEMRRYRDEARMLRKQVEEGKDRERRIAERLEAVMENYAKAKETHAHTQQLWEKEVRRAKKEAFKAQSALLHFQEDAKTARTAQKTAEEAQKAAEEALQTEKERSRSFEQQAEEAQQKVLETEKRLADVQEELAKAQERIRSLEQEVEALRDQLKAQEDTINAMRASTSSKKSRRRSDVDDEPEAPRKRARHSYESDSEVENIQMMWQWEKKRADRAQEQIAFLEAECHLKMCSAAKTLRQRTGHFIVDASDKMILSENTTVFMPKPTPGRSKTDMLRRSTMFSPAKEAREVAPYRTLSQVEAETEARGRESISSKADTSPTASTGSMPVTPKDDDPLFRRSPSMEPSKGAVPPKERTSLLSLLDAPVRQEDPAPLFNIPTIPAPDPNEQPQESESFPLVGIPKIPVLAPRTSTESEPEHESKQVSKPESESKPAPSQHASDHPNGGQQARKPHPRDLSIPARETYPPVPLTDPFPSTANTGLSASTASCSVHDAPYARPHTTAAYYPSASASSAYANPLLKTSAITAHVATTKVPLKEETSDPSLAQRLLKIQRTPVRPTADGAKVWEDPDKKPIFDPTNPALTPTMTREQALQCIRERRDRARSVGREKEEKEKKLAAQPMRKVSGSSVVSNASAASGKASVGSNTSSVGERGRSREREVGARQVSDPTAAAKPAVSKVREVSAIRRVRT</sequence>
<evidence type="ECO:0000313" key="4">
    <source>
        <dbReference type="Proteomes" id="UP000008066"/>
    </source>
</evidence>
<dbReference type="OrthoDB" id="4495335at2759"/>
<dbReference type="PANTHER" id="PTHR42041">
    <property type="entry name" value="DNA ENDONUCLEASE ACTIVATOR CTP1 C-TERMINAL DOMAIN-CONTAINING PROTEIN"/>
    <property type="match status" value="1"/>
</dbReference>
<dbReference type="AlphaFoldDB" id="G0S1Y4"/>
<dbReference type="GeneID" id="18255567"/>
<feature type="coiled-coil region" evidence="1">
    <location>
        <begin position="65"/>
        <end position="117"/>
    </location>
</feature>
<name>G0S1Y4_CHATD</name>
<evidence type="ECO:0000313" key="3">
    <source>
        <dbReference type="EMBL" id="EGS23044.1"/>
    </source>
</evidence>
<feature type="compositionally biased region" description="Polar residues" evidence="2">
    <location>
        <begin position="390"/>
        <end position="404"/>
    </location>
</feature>
<dbReference type="KEGG" id="cthr:CTHT_0015290"/>
<feature type="region of interest" description="Disordered" evidence="2">
    <location>
        <begin position="1"/>
        <end position="38"/>
    </location>
</feature>
<proteinExistence type="predicted"/>
<feature type="compositionally biased region" description="Polar residues" evidence="2">
    <location>
        <begin position="658"/>
        <end position="668"/>
    </location>
</feature>
<reference evidence="3 4" key="1">
    <citation type="journal article" date="2011" name="Cell">
        <title>Insight into structure and assembly of the nuclear pore complex by utilizing the genome of a eukaryotic thermophile.</title>
        <authorList>
            <person name="Amlacher S."/>
            <person name="Sarges P."/>
            <person name="Flemming D."/>
            <person name="van Noort V."/>
            <person name="Kunze R."/>
            <person name="Devos D.P."/>
            <person name="Arumugam M."/>
            <person name="Bork P."/>
            <person name="Hurt E."/>
        </authorList>
    </citation>
    <scope>NUCLEOTIDE SEQUENCE [LARGE SCALE GENOMIC DNA]</scope>
    <source>
        <strain evidence="4">DSM 1495 / CBS 144.50 / IMI 039719</strain>
    </source>
</reference>
<evidence type="ECO:0000256" key="2">
    <source>
        <dbReference type="SAM" id="MobiDB-lite"/>
    </source>
</evidence>
<feature type="compositionally biased region" description="Basic and acidic residues" evidence="2">
    <location>
        <begin position="260"/>
        <end position="271"/>
    </location>
</feature>
<feature type="region of interest" description="Disordered" evidence="2">
    <location>
        <begin position="234"/>
        <end position="273"/>
    </location>
</feature>
<evidence type="ECO:0000256" key="1">
    <source>
        <dbReference type="SAM" id="Coils"/>
    </source>
</evidence>
<gene>
    <name evidence="3" type="ORF">CTHT_0015290</name>
</gene>
<feature type="region of interest" description="Disordered" evidence="2">
    <location>
        <begin position="449"/>
        <end position="564"/>
    </location>
</feature>
<feature type="compositionally biased region" description="Basic and acidic residues" evidence="2">
    <location>
        <begin position="729"/>
        <end position="739"/>
    </location>
</feature>
<feature type="compositionally biased region" description="Low complexity" evidence="2">
    <location>
        <begin position="701"/>
        <end position="728"/>
    </location>
</feature>
<dbReference type="HOGENOM" id="CLU_014569_0_0_1"/>
<feature type="compositionally biased region" description="Basic and acidic residues" evidence="2">
    <location>
        <begin position="162"/>
        <end position="183"/>
    </location>
</feature>
<feature type="compositionally biased region" description="Basic and acidic residues" evidence="2">
    <location>
        <begin position="493"/>
        <end position="508"/>
    </location>
</feature>
<protein>
    <submittedName>
        <fullName evidence="3">Uncharacterized protein</fullName>
    </submittedName>
</protein>
<dbReference type="STRING" id="759272.G0S1Y4"/>
<feature type="region of interest" description="Disordered" evidence="2">
    <location>
        <begin position="151"/>
        <end position="193"/>
    </location>
</feature>
<feature type="compositionally biased region" description="Polar residues" evidence="2">
    <location>
        <begin position="551"/>
        <end position="564"/>
    </location>
</feature>
<dbReference type="Proteomes" id="UP000008066">
    <property type="component" value="Unassembled WGS sequence"/>
</dbReference>
<feature type="compositionally biased region" description="Basic and acidic residues" evidence="2">
    <location>
        <begin position="642"/>
        <end position="652"/>
    </location>
</feature>
<keyword evidence="4" id="KW-1185">Reference proteome</keyword>
<dbReference type="RefSeq" id="XP_006692036.1">
    <property type="nucleotide sequence ID" value="XM_006691973.1"/>
</dbReference>
<feature type="region of interest" description="Disordered" evidence="2">
    <location>
        <begin position="637"/>
        <end position="768"/>
    </location>
</feature>
<accession>G0S1Y4</accession>
<dbReference type="eggNOG" id="ENOG502RY7V">
    <property type="taxonomic scope" value="Eukaryota"/>
</dbReference>
<dbReference type="OMA" id="SKETHAH"/>
<organism evidence="4">
    <name type="scientific">Chaetomium thermophilum (strain DSM 1495 / CBS 144.50 / IMI 039719)</name>
    <name type="common">Thermochaetoides thermophila</name>
    <dbReference type="NCBI Taxonomy" id="759272"/>
    <lineage>
        <taxon>Eukaryota</taxon>
        <taxon>Fungi</taxon>
        <taxon>Dikarya</taxon>
        <taxon>Ascomycota</taxon>
        <taxon>Pezizomycotina</taxon>
        <taxon>Sordariomycetes</taxon>
        <taxon>Sordariomycetidae</taxon>
        <taxon>Sordariales</taxon>
        <taxon>Chaetomiaceae</taxon>
        <taxon>Thermochaetoides</taxon>
    </lineage>
</organism>
<dbReference type="EMBL" id="GL988039">
    <property type="protein sequence ID" value="EGS23044.1"/>
    <property type="molecule type" value="Genomic_DNA"/>
</dbReference>
<feature type="compositionally biased region" description="Basic and acidic residues" evidence="2">
    <location>
        <begin position="673"/>
        <end position="694"/>
    </location>
</feature>
<feature type="region of interest" description="Disordered" evidence="2">
    <location>
        <begin position="365"/>
        <end position="432"/>
    </location>
</feature>
<keyword evidence="1" id="KW-0175">Coiled coil</keyword>
<dbReference type="PANTHER" id="PTHR42041:SF1">
    <property type="entry name" value="DNA ENDONUCLEASE ACTIVATOR CTP1 C-TERMINAL DOMAIN-CONTAINING PROTEIN"/>
    <property type="match status" value="1"/>
</dbReference>